<comment type="subunit">
    <text evidence="3">Heptamer of 7 subunits arranged in a ring. Interacts with the chaperonin GroEL.</text>
</comment>
<evidence type="ECO:0000313" key="5">
    <source>
        <dbReference type="EMBL" id="OGG13270.1"/>
    </source>
</evidence>
<accession>A0A1F5ZLC1</accession>
<dbReference type="HAMAP" id="MF_00580">
    <property type="entry name" value="CH10"/>
    <property type="match status" value="1"/>
</dbReference>
<dbReference type="GO" id="GO:0044183">
    <property type="term" value="F:protein folding chaperone"/>
    <property type="evidence" value="ECO:0007669"/>
    <property type="project" value="InterPro"/>
</dbReference>
<comment type="subcellular location">
    <subcellularLocation>
        <location evidence="3">Cytoplasm</location>
    </subcellularLocation>
</comment>
<evidence type="ECO:0000256" key="4">
    <source>
        <dbReference type="RuleBase" id="RU000535"/>
    </source>
</evidence>
<organism evidence="5 6">
    <name type="scientific">Candidatus Gottesmanbacteria bacterium RIFCSPHIGHO2_02_FULL_39_11</name>
    <dbReference type="NCBI Taxonomy" id="1798382"/>
    <lineage>
        <taxon>Bacteria</taxon>
        <taxon>Candidatus Gottesmaniibacteriota</taxon>
    </lineage>
</organism>
<evidence type="ECO:0000256" key="2">
    <source>
        <dbReference type="ARBA" id="ARBA00023186"/>
    </source>
</evidence>
<dbReference type="GO" id="GO:0051087">
    <property type="term" value="F:protein-folding chaperone binding"/>
    <property type="evidence" value="ECO:0007669"/>
    <property type="project" value="TreeGrafter"/>
</dbReference>
<sequence>MTTAKLPKIVPLFDYVLIKPLEEVDKTPGGLYLPETAKEKPQMGMVMATGPGGITDDGKKTPVVVKVGQKVMYKKWGGNEIKVNGKEWLLVEQKDVLAIVE</sequence>
<dbReference type="NCBIfam" id="NF001531">
    <property type="entry name" value="PRK00364.2-2"/>
    <property type="match status" value="1"/>
</dbReference>
<dbReference type="Pfam" id="PF00166">
    <property type="entry name" value="Cpn10"/>
    <property type="match status" value="1"/>
</dbReference>
<protein>
    <recommendedName>
        <fullName evidence="3">Co-chaperonin GroES</fullName>
    </recommendedName>
    <alternativeName>
        <fullName evidence="3">10 kDa chaperonin</fullName>
    </alternativeName>
    <alternativeName>
        <fullName evidence="3">Chaperonin-10</fullName>
        <shortName evidence="3">Cpn10</shortName>
    </alternativeName>
</protein>
<dbReference type="InterPro" id="IPR011032">
    <property type="entry name" value="GroES-like_sf"/>
</dbReference>
<gene>
    <name evidence="3" type="primary">groES</name>
    <name evidence="3" type="synonym">groS</name>
    <name evidence="5" type="ORF">A3D77_05400</name>
</gene>
<dbReference type="GO" id="GO:0051082">
    <property type="term" value="F:unfolded protein binding"/>
    <property type="evidence" value="ECO:0007669"/>
    <property type="project" value="TreeGrafter"/>
</dbReference>
<dbReference type="PRINTS" id="PR00297">
    <property type="entry name" value="CHAPERONIN10"/>
</dbReference>
<comment type="similarity">
    <text evidence="1 3 4">Belongs to the GroES chaperonin family.</text>
</comment>
<dbReference type="InterPro" id="IPR037124">
    <property type="entry name" value="Chaperonin_GroES_sf"/>
</dbReference>
<evidence type="ECO:0000256" key="1">
    <source>
        <dbReference type="ARBA" id="ARBA00006975"/>
    </source>
</evidence>
<comment type="caution">
    <text evidence="5">The sequence shown here is derived from an EMBL/GenBank/DDBJ whole genome shotgun (WGS) entry which is preliminary data.</text>
</comment>
<dbReference type="InterPro" id="IPR020818">
    <property type="entry name" value="Chaperonin_GroES"/>
</dbReference>
<dbReference type="GO" id="GO:0046872">
    <property type="term" value="F:metal ion binding"/>
    <property type="evidence" value="ECO:0007669"/>
    <property type="project" value="TreeGrafter"/>
</dbReference>
<dbReference type="CDD" id="cd00320">
    <property type="entry name" value="cpn10"/>
    <property type="match status" value="1"/>
</dbReference>
<dbReference type="GO" id="GO:0005524">
    <property type="term" value="F:ATP binding"/>
    <property type="evidence" value="ECO:0007669"/>
    <property type="project" value="InterPro"/>
</dbReference>
<dbReference type="PANTHER" id="PTHR10772">
    <property type="entry name" value="10 KDA HEAT SHOCK PROTEIN"/>
    <property type="match status" value="1"/>
</dbReference>
<keyword evidence="3" id="KW-0963">Cytoplasm</keyword>
<dbReference type="STRING" id="1798382.A3D77_05400"/>
<dbReference type="Proteomes" id="UP000176923">
    <property type="component" value="Unassembled WGS sequence"/>
</dbReference>
<keyword evidence="2 3" id="KW-0143">Chaperone</keyword>
<comment type="function">
    <text evidence="3 4">Together with the chaperonin GroEL, plays an essential role in assisting protein folding. The GroEL-GroES system forms a nano-cage that allows encapsulation of the non-native substrate proteins and provides a physical environment optimized to promote and accelerate protein folding. GroES binds to the apical surface of the GroEL ring, thereby capping the opening of the GroEL channel.</text>
</comment>
<dbReference type="SMART" id="SM00883">
    <property type="entry name" value="Cpn10"/>
    <property type="match status" value="1"/>
</dbReference>
<dbReference type="Gene3D" id="2.30.33.40">
    <property type="entry name" value="GroES chaperonin"/>
    <property type="match status" value="1"/>
</dbReference>
<name>A0A1F5ZLC1_9BACT</name>
<dbReference type="EMBL" id="MFJL01000038">
    <property type="protein sequence ID" value="OGG13270.1"/>
    <property type="molecule type" value="Genomic_DNA"/>
</dbReference>
<dbReference type="SUPFAM" id="SSF50129">
    <property type="entry name" value="GroES-like"/>
    <property type="match status" value="1"/>
</dbReference>
<evidence type="ECO:0000313" key="6">
    <source>
        <dbReference type="Proteomes" id="UP000176923"/>
    </source>
</evidence>
<dbReference type="GO" id="GO:0005737">
    <property type="term" value="C:cytoplasm"/>
    <property type="evidence" value="ECO:0007669"/>
    <property type="project" value="UniProtKB-SubCell"/>
</dbReference>
<proteinExistence type="inferred from homology"/>
<dbReference type="PANTHER" id="PTHR10772:SF58">
    <property type="entry name" value="CO-CHAPERONIN GROES"/>
    <property type="match status" value="1"/>
</dbReference>
<dbReference type="FunFam" id="2.30.33.40:FF:000001">
    <property type="entry name" value="10 kDa chaperonin"/>
    <property type="match status" value="1"/>
</dbReference>
<reference evidence="5 6" key="1">
    <citation type="journal article" date="2016" name="Nat. Commun.">
        <title>Thousands of microbial genomes shed light on interconnected biogeochemical processes in an aquifer system.</title>
        <authorList>
            <person name="Anantharaman K."/>
            <person name="Brown C.T."/>
            <person name="Hug L.A."/>
            <person name="Sharon I."/>
            <person name="Castelle C.J."/>
            <person name="Probst A.J."/>
            <person name="Thomas B.C."/>
            <person name="Singh A."/>
            <person name="Wilkins M.J."/>
            <person name="Karaoz U."/>
            <person name="Brodie E.L."/>
            <person name="Williams K.H."/>
            <person name="Hubbard S.S."/>
            <person name="Banfield J.F."/>
        </authorList>
    </citation>
    <scope>NUCLEOTIDE SEQUENCE [LARGE SCALE GENOMIC DNA]</scope>
</reference>
<evidence type="ECO:0000256" key="3">
    <source>
        <dbReference type="HAMAP-Rule" id="MF_00580"/>
    </source>
</evidence>
<dbReference type="AlphaFoldDB" id="A0A1F5ZLC1"/>